<comment type="caution">
    <text evidence="4">The sequence shown here is derived from an EMBL/GenBank/DDBJ whole genome shotgun (WGS) entry which is preliminary data.</text>
</comment>
<protein>
    <submittedName>
        <fullName evidence="4">Aminotransferase class V-fold PLP-dependent enzyme</fullName>
    </submittedName>
</protein>
<gene>
    <name evidence="4" type="ORF">OC680_01985</name>
</gene>
<keyword evidence="2" id="KW-0663">Pyridoxal phosphate</keyword>
<dbReference type="EMBL" id="JAOSID010000010">
    <property type="protein sequence ID" value="MDO8168241.1"/>
    <property type="molecule type" value="Genomic_DNA"/>
</dbReference>
<evidence type="ECO:0000313" key="5">
    <source>
        <dbReference type="Proteomes" id="UP001172036"/>
    </source>
</evidence>
<dbReference type="Proteomes" id="UP001172036">
    <property type="component" value="Unassembled WGS sequence"/>
</dbReference>
<dbReference type="InterPro" id="IPR015424">
    <property type="entry name" value="PyrdxlP-dep_Trfase"/>
</dbReference>
<dbReference type="Gene3D" id="3.40.640.10">
    <property type="entry name" value="Type I PLP-dependent aspartate aminotransferase-like (Major domain)"/>
    <property type="match status" value="1"/>
</dbReference>
<organism evidence="4 5">
    <name type="scientific">Candidatus Phytoplasma melaleucae</name>
    <dbReference type="NCBI Taxonomy" id="2982630"/>
    <lineage>
        <taxon>Bacteria</taxon>
        <taxon>Bacillati</taxon>
        <taxon>Mycoplasmatota</taxon>
        <taxon>Mollicutes</taxon>
        <taxon>Acholeplasmatales</taxon>
        <taxon>Acholeplasmataceae</taxon>
        <taxon>Candidatus Phytoplasma</taxon>
    </lineage>
</organism>
<evidence type="ECO:0000259" key="3">
    <source>
        <dbReference type="Pfam" id="PF00266"/>
    </source>
</evidence>
<evidence type="ECO:0000256" key="2">
    <source>
        <dbReference type="ARBA" id="ARBA00022898"/>
    </source>
</evidence>
<dbReference type="Pfam" id="PF00266">
    <property type="entry name" value="Aminotran_5"/>
    <property type="match status" value="1"/>
</dbReference>
<dbReference type="GO" id="GO:0008483">
    <property type="term" value="F:transaminase activity"/>
    <property type="evidence" value="ECO:0007669"/>
    <property type="project" value="UniProtKB-KW"/>
</dbReference>
<dbReference type="PANTHER" id="PTHR43586:SF8">
    <property type="entry name" value="CYSTEINE DESULFURASE 1, CHLOROPLASTIC"/>
    <property type="match status" value="1"/>
</dbReference>
<dbReference type="InterPro" id="IPR015421">
    <property type="entry name" value="PyrdxlP-dep_Trfase_major"/>
</dbReference>
<comment type="cofactor">
    <cofactor evidence="1">
        <name>pyridoxal 5'-phosphate</name>
        <dbReference type="ChEBI" id="CHEBI:597326"/>
    </cofactor>
</comment>
<feature type="domain" description="Aminotransferase class V" evidence="3">
    <location>
        <begin position="21"/>
        <end position="171"/>
    </location>
</feature>
<dbReference type="InterPro" id="IPR015422">
    <property type="entry name" value="PyrdxlP-dep_Trfase_small"/>
</dbReference>
<dbReference type="InterPro" id="IPR000192">
    <property type="entry name" value="Aminotrans_V_dom"/>
</dbReference>
<name>A0ABT9DDZ9_9MOLU</name>
<dbReference type="PANTHER" id="PTHR43586">
    <property type="entry name" value="CYSTEINE DESULFURASE"/>
    <property type="match status" value="1"/>
</dbReference>
<keyword evidence="5" id="KW-1185">Reference proteome</keyword>
<dbReference type="RefSeq" id="WP_304515445.1">
    <property type="nucleotide sequence ID" value="NZ_JAOSID010000010.1"/>
</dbReference>
<sequence length="178" mass="20579">MCYNSFRDYFPIFKKYPELRYFDSASTTLKPKNVIDAINDFYIYNGLNIRSLNPLSIENNLLINETRIKTAHFINSLPEEIIFTKGATESLNILAQILSKNIKPEDEIITSELEHNSSLLPWMKISQEKKAKLVFIPLDHNNQITISNFEKVLSDKTKIIALTHISNTLGGRERYLKI</sequence>
<dbReference type="SUPFAM" id="SSF53383">
    <property type="entry name" value="PLP-dependent transferases"/>
    <property type="match status" value="1"/>
</dbReference>
<keyword evidence="4" id="KW-0032">Aminotransferase</keyword>
<proteinExistence type="predicted"/>
<evidence type="ECO:0000313" key="4">
    <source>
        <dbReference type="EMBL" id="MDO8168241.1"/>
    </source>
</evidence>
<keyword evidence="4" id="KW-0808">Transferase</keyword>
<evidence type="ECO:0000256" key="1">
    <source>
        <dbReference type="ARBA" id="ARBA00001933"/>
    </source>
</evidence>
<dbReference type="Gene3D" id="3.90.1150.10">
    <property type="entry name" value="Aspartate Aminotransferase, domain 1"/>
    <property type="match status" value="1"/>
</dbReference>
<accession>A0ABT9DDZ9</accession>
<reference evidence="4 5" key="1">
    <citation type="journal article" date="2023" name="Int. J. Syst. Evol. Microbiol.">
        <title>The observation of taxonomic boundaries for the 16SrII and 16SrXXV phytoplasmas using genome-based delimitation.</title>
        <authorList>
            <person name="Rodrigues Jardim B."/>
            <person name="Tran-Nguyen L.T.T."/>
            <person name="Gambley C."/>
            <person name="Al-Sadi A.M."/>
            <person name="Al-Subhi A.M."/>
            <person name="Foissac X."/>
            <person name="Salar P."/>
            <person name="Cai H."/>
            <person name="Yang J.Y."/>
            <person name="Davis R."/>
            <person name="Jones L."/>
            <person name="Rodoni B."/>
            <person name="Constable F.E."/>
        </authorList>
    </citation>
    <scope>NUCLEOTIDE SEQUENCE [LARGE SCALE GENOMIC DNA]</scope>
    <source>
        <strain evidence="4">BAWM-155c</strain>
    </source>
</reference>